<dbReference type="OrthoDB" id="8062037at2759"/>
<evidence type="ECO:0000256" key="4">
    <source>
        <dbReference type="PROSITE-ProRule" id="PRU00175"/>
    </source>
</evidence>
<dbReference type="SUPFAM" id="SSF57850">
    <property type="entry name" value="RING/U-box"/>
    <property type="match status" value="1"/>
</dbReference>
<evidence type="ECO:0000313" key="6">
    <source>
        <dbReference type="EMBL" id="CAF0991652.1"/>
    </source>
</evidence>
<dbReference type="InterPro" id="IPR051834">
    <property type="entry name" value="RING_finger_E3_ligase"/>
</dbReference>
<keyword evidence="3" id="KW-0862">Zinc</keyword>
<name>A0A814FZV2_9BILA</name>
<dbReference type="PANTHER" id="PTHR45931">
    <property type="entry name" value="SI:CH211-59O9.10"/>
    <property type="match status" value="1"/>
</dbReference>
<dbReference type="InterPro" id="IPR013083">
    <property type="entry name" value="Znf_RING/FYVE/PHD"/>
</dbReference>
<dbReference type="InterPro" id="IPR001841">
    <property type="entry name" value="Znf_RING"/>
</dbReference>
<dbReference type="PANTHER" id="PTHR45931:SF3">
    <property type="entry name" value="RING ZINC FINGER-CONTAINING PROTEIN"/>
    <property type="match status" value="1"/>
</dbReference>
<reference evidence="6" key="1">
    <citation type="submission" date="2021-02" db="EMBL/GenBank/DDBJ databases">
        <authorList>
            <person name="Nowell W R."/>
        </authorList>
    </citation>
    <scope>NUCLEOTIDE SEQUENCE</scope>
</reference>
<dbReference type="Proteomes" id="UP000663832">
    <property type="component" value="Unassembled WGS sequence"/>
</dbReference>
<evidence type="ECO:0000256" key="1">
    <source>
        <dbReference type="ARBA" id="ARBA00022723"/>
    </source>
</evidence>
<dbReference type="GO" id="GO:0006511">
    <property type="term" value="P:ubiquitin-dependent protein catabolic process"/>
    <property type="evidence" value="ECO:0007669"/>
    <property type="project" value="TreeGrafter"/>
</dbReference>
<dbReference type="GO" id="GO:0005634">
    <property type="term" value="C:nucleus"/>
    <property type="evidence" value="ECO:0007669"/>
    <property type="project" value="TreeGrafter"/>
</dbReference>
<proteinExistence type="predicted"/>
<keyword evidence="7" id="KW-1185">Reference proteome</keyword>
<feature type="domain" description="RING-type" evidence="5">
    <location>
        <begin position="174"/>
        <end position="215"/>
    </location>
</feature>
<dbReference type="CDD" id="cd16454">
    <property type="entry name" value="RING-H2_PA-TM-RING"/>
    <property type="match status" value="1"/>
</dbReference>
<accession>A0A814FZV2</accession>
<dbReference type="GO" id="GO:0008270">
    <property type="term" value="F:zinc ion binding"/>
    <property type="evidence" value="ECO:0007669"/>
    <property type="project" value="UniProtKB-KW"/>
</dbReference>
<dbReference type="EMBL" id="CAJNOM010000076">
    <property type="protein sequence ID" value="CAF0991652.1"/>
    <property type="molecule type" value="Genomic_DNA"/>
</dbReference>
<dbReference type="Gene3D" id="3.30.40.10">
    <property type="entry name" value="Zinc/RING finger domain, C3HC4 (zinc finger)"/>
    <property type="match status" value="1"/>
</dbReference>
<comment type="caution">
    <text evidence="6">The sequence shown here is derived from an EMBL/GenBank/DDBJ whole genome shotgun (WGS) entry which is preliminary data.</text>
</comment>
<organism evidence="6 7">
    <name type="scientific">Adineta steineri</name>
    <dbReference type="NCBI Taxonomy" id="433720"/>
    <lineage>
        <taxon>Eukaryota</taxon>
        <taxon>Metazoa</taxon>
        <taxon>Spiralia</taxon>
        <taxon>Gnathifera</taxon>
        <taxon>Rotifera</taxon>
        <taxon>Eurotatoria</taxon>
        <taxon>Bdelloidea</taxon>
        <taxon>Adinetida</taxon>
        <taxon>Adinetidae</taxon>
        <taxon>Adineta</taxon>
    </lineage>
</organism>
<dbReference type="PROSITE" id="PS50089">
    <property type="entry name" value="ZF_RING_2"/>
    <property type="match status" value="1"/>
</dbReference>
<evidence type="ECO:0000259" key="5">
    <source>
        <dbReference type="PROSITE" id="PS50089"/>
    </source>
</evidence>
<dbReference type="SMART" id="SM00184">
    <property type="entry name" value="RING"/>
    <property type="match status" value="1"/>
</dbReference>
<keyword evidence="1" id="KW-0479">Metal-binding</keyword>
<keyword evidence="2 4" id="KW-0863">Zinc-finger</keyword>
<sequence>MAHEYFDDPYGSFRLRIINQFSQPQDNSFQQNVLLTLRDIFHQSNRDRNSSPLHQYHREYSHSNRHSNSSNDRPHRRYRLEAPNDYSYVRHPRGLDHQPNFPHDLLRDFFGTRYDSSFDNNGFANPTTLRLQFVNLPDLLGYRDETPSVGLSNNSIERIPTMTYRKSKTKDDKCAICLSEYKNDEIVKRLRCEHLFHAECIDPWLKTSSQCPICRGTQVD</sequence>
<evidence type="ECO:0000256" key="3">
    <source>
        <dbReference type="ARBA" id="ARBA00022833"/>
    </source>
</evidence>
<dbReference type="AlphaFoldDB" id="A0A814FZV2"/>
<gene>
    <name evidence="6" type="ORF">QVE165_LOCUS14429</name>
</gene>
<dbReference type="GO" id="GO:0061630">
    <property type="term" value="F:ubiquitin protein ligase activity"/>
    <property type="evidence" value="ECO:0007669"/>
    <property type="project" value="TreeGrafter"/>
</dbReference>
<protein>
    <recommendedName>
        <fullName evidence="5">RING-type domain-containing protein</fullName>
    </recommendedName>
</protein>
<dbReference type="Pfam" id="PF13639">
    <property type="entry name" value="zf-RING_2"/>
    <property type="match status" value="1"/>
</dbReference>
<evidence type="ECO:0000313" key="7">
    <source>
        <dbReference type="Proteomes" id="UP000663832"/>
    </source>
</evidence>
<evidence type="ECO:0000256" key="2">
    <source>
        <dbReference type="ARBA" id="ARBA00022771"/>
    </source>
</evidence>